<feature type="compositionally biased region" description="Polar residues" evidence="5">
    <location>
        <begin position="861"/>
        <end position="871"/>
    </location>
</feature>
<dbReference type="Pfam" id="PF15090">
    <property type="entry name" value="DUF4553"/>
    <property type="match status" value="1"/>
</dbReference>
<feature type="region of interest" description="Disordered" evidence="5">
    <location>
        <begin position="850"/>
        <end position="886"/>
    </location>
</feature>
<keyword evidence="3" id="KW-0804">Transcription</keyword>
<keyword evidence="7" id="KW-1185">Reference proteome</keyword>
<feature type="region of interest" description="Disordered" evidence="5">
    <location>
        <begin position="624"/>
        <end position="652"/>
    </location>
</feature>
<organism evidence="6 7">
    <name type="scientific">Acipenser oxyrinchus oxyrinchus</name>
    <dbReference type="NCBI Taxonomy" id="40147"/>
    <lineage>
        <taxon>Eukaryota</taxon>
        <taxon>Metazoa</taxon>
        <taxon>Chordata</taxon>
        <taxon>Craniata</taxon>
        <taxon>Vertebrata</taxon>
        <taxon>Euteleostomi</taxon>
        <taxon>Actinopterygii</taxon>
        <taxon>Chondrostei</taxon>
        <taxon>Acipenseriformes</taxon>
        <taxon>Acipenseridae</taxon>
        <taxon>Acipenser</taxon>
    </lineage>
</organism>
<sequence length="1899" mass="213688">MAAQCRSSKCTAERKGFRRELDSWRHKLVHCVGFESILEGLYGPRLLRDLSIFEDCEPDEVKDWSMDENCSFCKLQIEKVNDNIPTLGSSQTPPTEESLSQGQSNTEQIECQAEKILHAIFQKKDLPQNCDLNIPLVAQELMKKMIHQFAIEYASKSYHIQETNVSCADLDSVCSSLQQPQDQDGPLDLTVNRNQQNVEQVDGVLDLSKKTSATSMSVSSNVASGSRVPVDVDPLPHLESTDEKLDLRRTALEMVMSSLCLYHKQLLLNMLRYMYEDYSFSAIQNKDYNRPFSYSDTCFCSFGNKVHQEIHSFREHKMTDRCCVQSYGLNAYSVPHFCICLKNLHCLSCQSTAIGCINKMVSHRSCDACSHYRCSCSYQNYSCAATTATNPPFTRLKMCNQLEANNDCSRRSPSPPPLSPIAIDNIDKYGERSTSCPVLVHNRSEISSNLSPSHLPHDKEGNVDFLTDVHEKKSNKETKCTPQPEGKIQPANEEGDACSEYHEEQLEQTESGSLIHDLMERINEKLKPLEKESSLANLAANENVEENENIHLGDIITAILQKDNGKNDYNLKELLIQHEQCVENKTIQTHFRGRQETLIAIRHSLDSPSSRRQALQIKREIASRDQSLVRRNPAVEKKEKKTDNKSSLAPSMETMSLISDPENVSAKNGQPANDKQVPFCELPSLGDPVKMSPYESSYSTTESHPEMSISTVTLETPHKSGDVNADEDKQKNIEAKGTFKPENVGGSRRAQRNIVPPERLSMYVTEPRKMYLAACFSESLFIQKSPKVKTNSIACGSNSAATNAPCNGISTQWKDQIKNCEAANVTPGLIKQALPENVALNLCNRSTRRNKVREPAVPKEANTSKSSSITCNEKDGTKQCAQKRKRHFISSSSIRLRSSVAHVKENSQSNSNSTESSENCSSITNSSTSISKTDLQTVSDSFENNSVLNYTSPIRLMYFSQINSSDGVKYKLTSSFSNTGKEGGSLSPCFESVVNGEEANVLQETRNDEKAMYLQNCEAGNDGVGTNKYVYATEAERALSSNEKNSECDGQKEKENHPGAHVEKKDFVLKRKPGRPKKLGPQIEQRVKRPIGRPPKHKRECCEPVSSKSDAVDDSSADCSLTKDYECNNKTIKVTVVYGRSRRIKRLVSEGDDNISKDTEFQNDSCENQRENEDSEADLEEPYRSDHSNQASEKKVEDNHFDFVRPVTDKDGVPRSSSNIICQNQKVMAAMRKPGRPAKVKISGISVTVNTVSPKQRKICICRELSEVLDEESEIDYNQSATKEQAVKLPSSDSSVGQSENEDKKVRNPVLPVRYSNRVRKPSVHFLHSLATSSAFSHSNALLLKSRKLLLNKADSETTRHRLASLEVPSNDTSEVTSLETENKNPLTEQVNFSHVFELPANSIFGSNAALRWWSISTSRDDLQEELHRRFQQIANSWHSVDIGELGNEQRERECTVQDRTWAMQGSELQENQVSAVKMLFQKHCDMNKLSAWFMQTTETQSLAIVRKTNAYNSSKVLHYKCTRAANRAGICPNPLAECLSKRIKKFAQASPTSPARYFQMQDTMRKKRLHVRRRLLLGKQGTTPSTILNKQTKTFGENTMRRNEKDPWRRKSKFMYRAITYKRLARRQNTRALPLVKTSPDIQMENHETPQLFPDTMPSSFIGIQSHSLNLSATTGELNIQQQQQSTTVEPDPEEKICTNRWSPETFKECRVFLTKLNPPEKQKNSNIQSQNPVLDKSVKAGSSKTDCAIEDSNLCTVKLYDVLSASSSVFPVNKEREDQTSKLENETSRKKVASEGTRHSPKRNVICKQTNNDEPLCDKSNRNFETGTITMLTRKRTSLNTRLEEAAKKTRQSLNGWPSGRNSHWLLGKINALLFMGRDQALELGLGFLTRTITTLI</sequence>
<dbReference type="EMBL" id="JAGXEW010000001">
    <property type="protein sequence ID" value="KAK1175551.1"/>
    <property type="molecule type" value="Genomic_DNA"/>
</dbReference>
<feature type="region of interest" description="Disordered" evidence="5">
    <location>
        <begin position="1040"/>
        <end position="1060"/>
    </location>
</feature>
<feature type="compositionally biased region" description="Basic and acidic residues" evidence="5">
    <location>
        <begin position="1775"/>
        <end position="1800"/>
    </location>
</feature>
<feature type="region of interest" description="Disordered" evidence="5">
    <location>
        <begin position="1774"/>
        <end position="1802"/>
    </location>
</feature>
<evidence type="ECO:0000256" key="4">
    <source>
        <dbReference type="ARBA" id="ARBA00023242"/>
    </source>
</evidence>
<keyword evidence="4" id="KW-0539">Nucleus</keyword>
<dbReference type="PANTHER" id="PTHR21545:SF10">
    <property type="entry name" value="LIGAND-DEPENDENT NUCLEAR RECEPTOR COREPRESSOR-LIKE PROTEIN"/>
    <property type="match status" value="1"/>
</dbReference>
<comment type="caution">
    <text evidence="6">The sequence shown here is derived from an EMBL/GenBank/DDBJ whole genome shotgun (WGS) entry which is preliminary data.</text>
</comment>
<dbReference type="InterPro" id="IPR028104">
    <property type="entry name" value="DUF4553"/>
</dbReference>
<dbReference type="GO" id="GO:0005634">
    <property type="term" value="C:nucleus"/>
    <property type="evidence" value="ECO:0007669"/>
    <property type="project" value="TreeGrafter"/>
</dbReference>
<evidence type="ECO:0000256" key="5">
    <source>
        <dbReference type="SAM" id="MobiDB-lite"/>
    </source>
</evidence>
<proteinExistence type="predicted"/>
<feature type="compositionally biased region" description="Basic and acidic residues" evidence="5">
    <location>
        <begin position="1181"/>
        <end position="1200"/>
    </location>
</feature>
<dbReference type="Proteomes" id="UP001230051">
    <property type="component" value="Unassembled WGS sequence"/>
</dbReference>
<feature type="region of interest" description="Disordered" evidence="5">
    <location>
        <begin position="1280"/>
        <end position="1306"/>
    </location>
</feature>
<dbReference type="GO" id="GO:0003677">
    <property type="term" value="F:DNA binding"/>
    <property type="evidence" value="ECO:0007669"/>
    <property type="project" value="UniProtKB-KW"/>
</dbReference>
<feature type="region of interest" description="Disordered" evidence="5">
    <location>
        <begin position="899"/>
        <end position="927"/>
    </location>
</feature>
<accession>A0AAD8GK56</accession>
<evidence type="ECO:0000256" key="3">
    <source>
        <dbReference type="ARBA" id="ARBA00023163"/>
    </source>
</evidence>
<reference evidence="6" key="1">
    <citation type="submission" date="2022-02" db="EMBL/GenBank/DDBJ databases">
        <title>Atlantic sturgeon de novo genome assembly.</title>
        <authorList>
            <person name="Stock M."/>
            <person name="Klopp C."/>
            <person name="Guiguen Y."/>
            <person name="Cabau C."/>
            <person name="Parinello H."/>
            <person name="Santidrian Yebra-Pimentel E."/>
            <person name="Kuhl H."/>
            <person name="Dirks R.P."/>
            <person name="Guessner J."/>
            <person name="Wuertz S."/>
            <person name="Du K."/>
            <person name="Schartl M."/>
        </authorList>
    </citation>
    <scope>NUCLEOTIDE SEQUENCE</scope>
    <source>
        <strain evidence="6">STURGEONOMICS-FGT-2020</strain>
        <tissue evidence="6">Whole blood</tissue>
    </source>
</reference>
<evidence type="ECO:0000256" key="1">
    <source>
        <dbReference type="ARBA" id="ARBA00023015"/>
    </source>
</evidence>
<evidence type="ECO:0000313" key="7">
    <source>
        <dbReference type="Proteomes" id="UP001230051"/>
    </source>
</evidence>
<feature type="compositionally biased region" description="Low complexity" evidence="5">
    <location>
        <begin position="906"/>
        <end position="927"/>
    </location>
</feature>
<feature type="region of interest" description="Disordered" evidence="5">
    <location>
        <begin position="84"/>
        <end position="105"/>
    </location>
</feature>
<dbReference type="PANTHER" id="PTHR21545">
    <property type="entry name" value="TRANSCRIPTION FACTOR MLR1/2"/>
    <property type="match status" value="1"/>
</dbReference>
<protein>
    <recommendedName>
        <fullName evidence="8">Ligand-dependent nuclear receptor corepressor-like protein</fullName>
    </recommendedName>
</protein>
<keyword evidence="2" id="KW-0238">DNA-binding</keyword>
<dbReference type="GO" id="GO:0006357">
    <property type="term" value="P:regulation of transcription by RNA polymerase II"/>
    <property type="evidence" value="ECO:0007669"/>
    <property type="project" value="TreeGrafter"/>
</dbReference>
<feature type="region of interest" description="Disordered" evidence="5">
    <location>
        <begin position="1092"/>
        <end position="1117"/>
    </location>
</feature>
<feature type="region of interest" description="Disordered" evidence="5">
    <location>
        <begin position="1154"/>
        <end position="1200"/>
    </location>
</feature>
<evidence type="ECO:0008006" key="8">
    <source>
        <dbReference type="Google" id="ProtNLM"/>
    </source>
</evidence>
<keyword evidence="1" id="KW-0805">Transcription regulation</keyword>
<feature type="compositionally biased region" description="Basic and acidic residues" evidence="5">
    <location>
        <begin position="1044"/>
        <end position="1060"/>
    </location>
</feature>
<feature type="region of interest" description="Disordered" evidence="5">
    <location>
        <begin position="473"/>
        <end position="497"/>
    </location>
</feature>
<feature type="compositionally biased region" description="Basic and acidic residues" evidence="5">
    <location>
        <begin position="633"/>
        <end position="644"/>
    </location>
</feature>
<gene>
    <name evidence="6" type="ORF">AOXY_G220</name>
</gene>
<evidence type="ECO:0000313" key="6">
    <source>
        <dbReference type="EMBL" id="KAK1175551.1"/>
    </source>
</evidence>
<name>A0AAD8GK56_ACIOX</name>
<evidence type="ECO:0000256" key="2">
    <source>
        <dbReference type="ARBA" id="ARBA00023125"/>
    </source>
</evidence>